<dbReference type="PANTHER" id="PTHR22916">
    <property type="entry name" value="GLYCOSYLTRANSFERASE"/>
    <property type="match status" value="1"/>
</dbReference>
<dbReference type="EMBL" id="DVON01000272">
    <property type="protein sequence ID" value="HIV13982.1"/>
    <property type="molecule type" value="Genomic_DNA"/>
</dbReference>
<dbReference type="PANTHER" id="PTHR22916:SF3">
    <property type="entry name" value="UDP-GLCNAC:BETAGAL BETA-1,3-N-ACETYLGLUCOSAMINYLTRANSFERASE-LIKE PROTEIN 1"/>
    <property type="match status" value="1"/>
</dbReference>
<dbReference type="Pfam" id="PF00535">
    <property type="entry name" value="Glycos_transf_2"/>
    <property type="match status" value="1"/>
</dbReference>
<dbReference type="Gene3D" id="3.90.550.10">
    <property type="entry name" value="Spore Coat Polysaccharide Biosynthesis Protein SpsA, Chain A"/>
    <property type="match status" value="1"/>
</dbReference>
<name>A0A9D1NW34_9FIRM</name>
<gene>
    <name evidence="2" type="ORF">IAA63_12720</name>
</gene>
<evidence type="ECO:0000259" key="1">
    <source>
        <dbReference type="Pfam" id="PF00535"/>
    </source>
</evidence>
<dbReference type="GO" id="GO:0016758">
    <property type="term" value="F:hexosyltransferase activity"/>
    <property type="evidence" value="ECO:0007669"/>
    <property type="project" value="UniProtKB-ARBA"/>
</dbReference>
<dbReference type="InterPro" id="IPR029044">
    <property type="entry name" value="Nucleotide-diphossugar_trans"/>
</dbReference>
<organism evidence="2 3">
    <name type="scientific">Candidatus Pullilachnospira stercoravium</name>
    <dbReference type="NCBI Taxonomy" id="2840913"/>
    <lineage>
        <taxon>Bacteria</taxon>
        <taxon>Bacillati</taxon>
        <taxon>Bacillota</taxon>
        <taxon>Clostridia</taxon>
        <taxon>Lachnospirales</taxon>
        <taxon>Lachnospiraceae</taxon>
        <taxon>Lachnospiraceae incertae sedis</taxon>
        <taxon>Candidatus Pullilachnospira</taxon>
    </lineage>
</organism>
<dbReference type="InterPro" id="IPR001173">
    <property type="entry name" value="Glyco_trans_2-like"/>
</dbReference>
<evidence type="ECO:0000313" key="2">
    <source>
        <dbReference type="EMBL" id="HIV13982.1"/>
    </source>
</evidence>
<reference evidence="2" key="1">
    <citation type="submission" date="2020-10" db="EMBL/GenBank/DDBJ databases">
        <authorList>
            <person name="Gilroy R."/>
        </authorList>
    </citation>
    <scope>NUCLEOTIDE SEQUENCE</scope>
    <source>
        <strain evidence="2">ChiBcec2-4451</strain>
    </source>
</reference>
<dbReference type="SUPFAM" id="SSF53448">
    <property type="entry name" value="Nucleotide-diphospho-sugar transferases"/>
    <property type="match status" value="1"/>
</dbReference>
<comment type="caution">
    <text evidence="2">The sequence shown here is derived from an EMBL/GenBank/DDBJ whole genome shotgun (WGS) entry which is preliminary data.</text>
</comment>
<protein>
    <submittedName>
        <fullName evidence="2">Glycosyltransferase family 2 protein</fullName>
    </submittedName>
</protein>
<accession>A0A9D1NW34</accession>
<dbReference type="CDD" id="cd00761">
    <property type="entry name" value="Glyco_tranf_GTA_type"/>
    <property type="match status" value="1"/>
</dbReference>
<evidence type="ECO:0000313" key="3">
    <source>
        <dbReference type="Proteomes" id="UP000886723"/>
    </source>
</evidence>
<dbReference type="Proteomes" id="UP000886723">
    <property type="component" value="Unassembled WGS sequence"/>
</dbReference>
<reference evidence="2" key="2">
    <citation type="journal article" date="2021" name="PeerJ">
        <title>Extensive microbial diversity within the chicken gut microbiome revealed by metagenomics and culture.</title>
        <authorList>
            <person name="Gilroy R."/>
            <person name="Ravi A."/>
            <person name="Getino M."/>
            <person name="Pursley I."/>
            <person name="Horton D.L."/>
            <person name="Alikhan N.F."/>
            <person name="Baker D."/>
            <person name="Gharbi K."/>
            <person name="Hall N."/>
            <person name="Watson M."/>
            <person name="Adriaenssens E.M."/>
            <person name="Foster-Nyarko E."/>
            <person name="Jarju S."/>
            <person name="Secka A."/>
            <person name="Antonio M."/>
            <person name="Oren A."/>
            <person name="Chaudhuri R.R."/>
            <person name="La Ragione R."/>
            <person name="Hildebrand F."/>
            <person name="Pallen M.J."/>
        </authorList>
    </citation>
    <scope>NUCLEOTIDE SEQUENCE</scope>
    <source>
        <strain evidence="2">ChiBcec2-4451</strain>
    </source>
</reference>
<proteinExistence type="predicted"/>
<dbReference type="AlphaFoldDB" id="A0A9D1NW34"/>
<sequence length="338" mass="38894">MKLLSVTVPCYNSQEYMKNCVDSLLTGGEDVEILIVDDGSRDDTLKIAREYEAKYPSIVRAIHQENKGHGGAVNTGIENATGLYFKVVDSDDWVNAEAFRKALEVLRTCVQGPQTLDLLICNYVYEKVGARRKAVMRYRSSLPQDRIFGWDDVKSLGNSHYLLMHSMIYRTELLRESGIKLPEHTFYVDNLMAFIPLSYVRTMYYLDVNLYRYFIGRSDQSVNEQVMIGRVDQQIKVNKLMIDHMAKQKALNKNQRKYMIHMLTIITTVSSIMLIRAKTDEAYEKKVELWKYLKNADAKNYLTIRLSLLGRFCNLPGKGGRQVSGAVYKVVQKIYGFN</sequence>
<feature type="domain" description="Glycosyltransferase 2-like" evidence="1">
    <location>
        <begin position="5"/>
        <end position="107"/>
    </location>
</feature>